<evidence type="ECO:0000313" key="2">
    <source>
        <dbReference type="Proteomes" id="UP001159363"/>
    </source>
</evidence>
<gene>
    <name evidence="1" type="ORF">PR048_028295</name>
</gene>
<reference evidence="1 2" key="1">
    <citation type="submission" date="2023-02" db="EMBL/GenBank/DDBJ databases">
        <title>LHISI_Scaffold_Assembly.</title>
        <authorList>
            <person name="Stuart O.P."/>
            <person name="Cleave R."/>
            <person name="Magrath M.J.L."/>
            <person name="Mikheyev A.S."/>
        </authorList>
    </citation>
    <scope>NUCLEOTIDE SEQUENCE [LARGE SCALE GENOMIC DNA]</scope>
    <source>
        <strain evidence="1">Daus_M_001</strain>
        <tissue evidence="1">Leg muscle</tissue>
    </source>
</reference>
<proteinExistence type="predicted"/>
<dbReference type="Proteomes" id="UP001159363">
    <property type="component" value="Chromosome 11"/>
</dbReference>
<protein>
    <submittedName>
        <fullName evidence="1">Uncharacterized protein</fullName>
    </submittedName>
</protein>
<keyword evidence="2" id="KW-1185">Reference proteome</keyword>
<evidence type="ECO:0000313" key="1">
    <source>
        <dbReference type="EMBL" id="KAJ8871955.1"/>
    </source>
</evidence>
<name>A0ABQ9GIW4_9NEOP</name>
<comment type="caution">
    <text evidence="1">The sequence shown here is derived from an EMBL/GenBank/DDBJ whole genome shotgun (WGS) entry which is preliminary data.</text>
</comment>
<sequence>MPLTHNTKITSINQQQLLSSVENNLKKKLFTTISIHETDKKNVQYEILLNQIKVLDCDQWPADLPVGYGEEEIQNICTGFQLNAAKIKKNAYWEYLDNSHCNHKELNELMRCTKLIACSSAECERGVKSQCSADDTRTRIAKGRHQGAEKNVHGSLCKIAPNADVLCNLM</sequence>
<accession>A0ABQ9GIW4</accession>
<dbReference type="EMBL" id="JARBHB010000012">
    <property type="protein sequence ID" value="KAJ8871955.1"/>
    <property type="molecule type" value="Genomic_DNA"/>
</dbReference>
<organism evidence="1 2">
    <name type="scientific">Dryococelus australis</name>
    <dbReference type="NCBI Taxonomy" id="614101"/>
    <lineage>
        <taxon>Eukaryota</taxon>
        <taxon>Metazoa</taxon>
        <taxon>Ecdysozoa</taxon>
        <taxon>Arthropoda</taxon>
        <taxon>Hexapoda</taxon>
        <taxon>Insecta</taxon>
        <taxon>Pterygota</taxon>
        <taxon>Neoptera</taxon>
        <taxon>Polyneoptera</taxon>
        <taxon>Phasmatodea</taxon>
        <taxon>Verophasmatodea</taxon>
        <taxon>Anareolatae</taxon>
        <taxon>Phasmatidae</taxon>
        <taxon>Eurycanthinae</taxon>
        <taxon>Dryococelus</taxon>
    </lineage>
</organism>